<proteinExistence type="predicted"/>
<evidence type="ECO:0000313" key="1">
    <source>
        <dbReference type="EMBL" id="GAA0877730.1"/>
    </source>
</evidence>
<organism evidence="1 2">
    <name type="scientific">Algoriphagus jejuensis</name>
    <dbReference type="NCBI Taxonomy" id="419934"/>
    <lineage>
        <taxon>Bacteria</taxon>
        <taxon>Pseudomonadati</taxon>
        <taxon>Bacteroidota</taxon>
        <taxon>Cytophagia</taxon>
        <taxon>Cytophagales</taxon>
        <taxon>Cyclobacteriaceae</taxon>
        <taxon>Algoriphagus</taxon>
    </lineage>
</organism>
<gene>
    <name evidence="1" type="ORF">GCM10009119_06980</name>
</gene>
<name>A0ABN1MX06_9BACT</name>
<evidence type="ECO:0000313" key="2">
    <source>
        <dbReference type="Proteomes" id="UP001500469"/>
    </source>
</evidence>
<dbReference type="InterPro" id="IPR011659">
    <property type="entry name" value="WD40"/>
</dbReference>
<dbReference type="Pfam" id="PF07676">
    <property type="entry name" value="PD40"/>
    <property type="match status" value="1"/>
</dbReference>
<comment type="caution">
    <text evidence="1">The sequence shown here is derived from an EMBL/GenBank/DDBJ whole genome shotgun (WGS) entry which is preliminary data.</text>
</comment>
<dbReference type="Proteomes" id="UP001500469">
    <property type="component" value="Unassembled WGS sequence"/>
</dbReference>
<accession>A0ABN1MX06</accession>
<sequence>MFPNNQAINLVELNSEFDEMNSDYNPPSLTLDLNFIFSSNAENMGADFDLEPRSLVFTWDKELGRFSYAASKNYPESQVTINRLLEVNSECNERGPYSFGGRLFFSQDCAGTARIFGSSFRDGESFNEVVADITPLQLFRENVNEMYPSFFGHSYREVEGIGRQVTAEKFLFSADIDGRFDIYEIALRSDLDPLEFLTSGMTKSINKLAINTPSNDHMPFVYGDLLVFSSDRPGGLGGYDLYYSLKTADGWDEPVNFGPKINSEFNEFRPVVSDAVDFSNRVMIFSSNRPGGLGGFDLYFVGIEKF</sequence>
<keyword evidence="2" id="KW-1185">Reference proteome</keyword>
<dbReference type="SUPFAM" id="SSF82171">
    <property type="entry name" value="DPP6 N-terminal domain-like"/>
    <property type="match status" value="1"/>
</dbReference>
<dbReference type="EMBL" id="BAAAFI010000002">
    <property type="protein sequence ID" value="GAA0877730.1"/>
    <property type="molecule type" value="Genomic_DNA"/>
</dbReference>
<evidence type="ECO:0008006" key="3">
    <source>
        <dbReference type="Google" id="ProtNLM"/>
    </source>
</evidence>
<protein>
    <recommendedName>
        <fullName evidence="3">WD40 repeat protein</fullName>
    </recommendedName>
</protein>
<reference evidence="2" key="1">
    <citation type="journal article" date="2019" name="Int. J. Syst. Evol. Microbiol.">
        <title>The Global Catalogue of Microorganisms (GCM) 10K type strain sequencing project: providing services to taxonomists for standard genome sequencing and annotation.</title>
        <authorList>
            <consortium name="The Broad Institute Genomics Platform"/>
            <consortium name="The Broad Institute Genome Sequencing Center for Infectious Disease"/>
            <person name="Wu L."/>
            <person name="Ma J."/>
        </authorList>
    </citation>
    <scope>NUCLEOTIDE SEQUENCE [LARGE SCALE GENOMIC DNA]</scope>
    <source>
        <strain evidence="2">JCM 16112</strain>
    </source>
</reference>
<dbReference type="RefSeq" id="WP_343848438.1">
    <property type="nucleotide sequence ID" value="NZ_BAAAFI010000002.1"/>
</dbReference>